<dbReference type="RefSeq" id="WP_380856993.1">
    <property type="nucleotide sequence ID" value="NZ_JBHSKM010000019.1"/>
</dbReference>
<name>A0ABW0CQ79_STRCD</name>
<keyword evidence="1" id="KW-1133">Transmembrane helix</keyword>
<feature type="transmembrane region" description="Helical" evidence="1">
    <location>
        <begin position="19"/>
        <end position="40"/>
    </location>
</feature>
<evidence type="ECO:0000313" key="3">
    <source>
        <dbReference type="Proteomes" id="UP001596263"/>
    </source>
</evidence>
<organism evidence="2 3">
    <name type="scientific">Streptomyces coerulescens</name>
    <dbReference type="NCBI Taxonomy" id="29304"/>
    <lineage>
        <taxon>Bacteria</taxon>
        <taxon>Bacillati</taxon>
        <taxon>Actinomycetota</taxon>
        <taxon>Actinomycetes</taxon>
        <taxon>Kitasatosporales</taxon>
        <taxon>Streptomycetaceae</taxon>
        <taxon>Streptomyces</taxon>
    </lineage>
</organism>
<accession>A0ABW0CQ79</accession>
<gene>
    <name evidence="2" type="ORF">ACFPQ9_24375</name>
</gene>
<protein>
    <submittedName>
        <fullName evidence="2">Uncharacterized protein</fullName>
    </submittedName>
</protein>
<evidence type="ECO:0000313" key="2">
    <source>
        <dbReference type="EMBL" id="MFC5216981.1"/>
    </source>
</evidence>
<keyword evidence="3" id="KW-1185">Reference proteome</keyword>
<dbReference type="EMBL" id="JBHSKM010000019">
    <property type="protein sequence ID" value="MFC5216981.1"/>
    <property type="molecule type" value="Genomic_DNA"/>
</dbReference>
<keyword evidence="1" id="KW-0812">Transmembrane</keyword>
<reference evidence="3" key="1">
    <citation type="journal article" date="2019" name="Int. J. Syst. Evol. Microbiol.">
        <title>The Global Catalogue of Microorganisms (GCM) 10K type strain sequencing project: providing services to taxonomists for standard genome sequencing and annotation.</title>
        <authorList>
            <consortium name="The Broad Institute Genomics Platform"/>
            <consortium name="The Broad Institute Genome Sequencing Center for Infectious Disease"/>
            <person name="Wu L."/>
            <person name="Ma J."/>
        </authorList>
    </citation>
    <scope>NUCLEOTIDE SEQUENCE [LARGE SCALE GENOMIC DNA]</scope>
    <source>
        <strain evidence="3">KCTC 42586</strain>
    </source>
</reference>
<comment type="caution">
    <text evidence="2">The sequence shown here is derived from an EMBL/GenBank/DDBJ whole genome shotgun (WGS) entry which is preliminary data.</text>
</comment>
<sequence length="43" mass="5080">MAEEEPPGRRNNRTWNQRLALALPWFSLLIAIQQIVDWVLPHV</sequence>
<proteinExistence type="predicted"/>
<evidence type="ECO:0000256" key="1">
    <source>
        <dbReference type="SAM" id="Phobius"/>
    </source>
</evidence>
<keyword evidence="1" id="KW-0472">Membrane</keyword>
<dbReference type="Proteomes" id="UP001596263">
    <property type="component" value="Unassembled WGS sequence"/>
</dbReference>